<dbReference type="OMA" id="IALESIW"/>
<dbReference type="PANTHER" id="PTHR20930:SF0">
    <property type="entry name" value="PROTEIN ILRUN"/>
    <property type="match status" value="1"/>
</dbReference>
<keyword evidence="3" id="KW-1185">Reference proteome</keyword>
<feature type="compositionally biased region" description="Pro residues" evidence="1">
    <location>
        <begin position="302"/>
        <end position="312"/>
    </location>
</feature>
<evidence type="ECO:0000313" key="3">
    <source>
        <dbReference type="Proteomes" id="UP000694843"/>
    </source>
</evidence>
<dbReference type="Gene3D" id="1.10.8.10">
    <property type="entry name" value="DNA helicase RuvA subunit, C-terminal domain"/>
    <property type="match status" value="1"/>
</dbReference>
<dbReference type="RefSeq" id="XP_018025831.1">
    <property type="nucleotide sequence ID" value="XM_018170342.2"/>
</dbReference>
<dbReference type="CDD" id="cd14349">
    <property type="entry name" value="UBA_CF106"/>
    <property type="match status" value="1"/>
</dbReference>
<dbReference type="PANTHER" id="PTHR20930">
    <property type="entry name" value="OVARIAN CARCINOMA ANTIGEN CA125-RELATED"/>
    <property type="match status" value="1"/>
</dbReference>
<dbReference type="Pfam" id="PF16158">
    <property type="entry name" value="N_BRCA1_IG"/>
    <property type="match status" value="1"/>
</dbReference>
<dbReference type="InterPro" id="IPR032350">
    <property type="entry name" value="Nbr1_FW"/>
</dbReference>
<proteinExistence type="predicted"/>
<name>A0A8B7PKC7_HYAAZ</name>
<dbReference type="InterPro" id="IPR039517">
    <property type="entry name" value="C6orf106_UBA-like"/>
</dbReference>
<dbReference type="CDD" id="cd14947">
    <property type="entry name" value="NBR1_like"/>
    <property type="match status" value="1"/>
</dbReference>
<evidence type="ECO:0000313" key="4">
    <source>
        <dbReference type="RefSeq" id="XP_018025831.1"/>
    </source>
</evidence>
<sequence length="312" mass="33471">MEVDDEVEADLLRQFNCLNTSDKEVLVKELQGLLGKSSELTEQSARFYLDMADWNLQAAICAYFDLQSSTRLPQMTFLQDVTIGEGESVPPSTSFVKTWRVENSGNDPWPMGCRLLHTGGDRLGAAEASDPLLCLPPHTSLEVSMKMVAPPNKGLYSSKWRMTTHQGHFFGDTIWVILQVDDGGTLALMQQMMNLKELGSSPPVAPPPSPAHAAAAAATSCSSLNPFSPNRDFATIPRLSFMSAPLPFSSVGDGGASTPLMNFPAVSDAVCTSSASSYCPNNDQGSLLSSFPCPGSFDPQSGQPPDPDVNMS</sequence>
<reference evidence="4" key="1">
    <citation type="submission" date="2025-08" db="UniProtKB">
        <authorList>
            <consortium name="RefSeq"/>
        </authorList>
    </citation>
    <scope>IDENTIFICATION</scope>
    <source>
        <tissue evidence="4">Whole organism</tissue>
    </source>
</reference>
<dbReference type="GO" id="GO:0016236">
    <property type="term" value="P:macroautophagy"/>
    <property type="evidence" value="ECO:0007669"/>
    <property type="project" value="TreeGrafter"/>
</dbReference>
<dbReference type="AlphaFoldDB" id="A0A8B7PKC7"/>
<dbReference type="GO" id="GO:0043130">
    <property type="term" value="F:ubiquitin binding"/>
    <property type="evidence" value="ECO:0007669"/>
    <property type="project" value="TreeGrafter"/>
</dbReference>
<feature type="region of interest" description="Disordered" evidence="1">
    <location>
        <begin position="289"/>
        <end position="312"/>
    </location>
</feature>
<feature type="domain" description="Nbr1 FW" evidence="2">
    <location>
        <begin position="82"/>
        <end position="180"/>
    </location>
</feature>
<dbReference type="OrthoDB" id="661148at2759"/>
<accession>A0A8B7PKC7</accession>
<dbReference type="Pfam" id="PF14555">
    <property type="entry name" value="UBA_4"/>
    <property type="match status" value="1"/>
</dbReference>
<dbReference type="GO" id="GO:0000407">
    <property type="term" value="C:phagophore assembly site"/>
    <property type="evidence" value="ECO:0007669"/>
    <property type="project" value="TreeGrafter"/>
</dbReference>
<dbReference type="GeneID" id="108681322"/>
<dbReference type="Proteomes" id="UP000694843">
    <property type="component" value="Unplaced"/>
</dbReference>
<dbReference type="InterPro" id="IPR009060">
    <property type="entry name" value="UBA-like_sf"/>
</dbReference>
<evidence type="ECO:0000256" key="1">
    <source>
        <dbReference type="SAM" id="MobiDB-lite"/>
    </source>
</evidence>
<organism evidence="3 4">
    <name type="scientific">Hyalella azteca</name>
    <name type="common">Amphipod</name>
    <dbReference type="NCBI Taxonomy" id="294128"/>
    <lineage>
        <taxon>Eukaryota</taxon>
        <taxon>Metazoa</taxon>
        <taxon>Ecdysozoa</taxon>
        <taxon>Arthropoda</taxon>
        <taxon>Crustacea</taxon>
        <taxon>Multicrustacea</taxon>
        <taxon>Malacostraca</taxon>
        <taxon>Eumalacostraca</taxon>
        <taxon>Peracarida</taxon>
        <taxon>Amphipoda</taxon>
        <taxon>Senticaudata</taxon>
        <taxon>Talitrida</taxon>
        <taxon>Talitroidea</taxon>
        <taxon>Hyalellidae</taxon>
        <taxon>Hyalella</taxon>
    </lineage>
</organism>
<dbReference type="KEGG" id="hazt:108681322"/>
<protein>
    <submittedName>
        <fullName evidence="4">Protein ILRUN-like</fullName>
    </submittedName>
</protein>
<dbReference type="Gene3D" id="2.60.40.10">
    <property type="entry name" value="Immunoglobulins"/>
    <property type="match status" value="1"/>
</dbReference>
<dbReference type="InterPro" id="IPR013783">
    <property type="entry name" value="Ig-like_fold"/>
</dbReference>
<evidence type="ECO:0000259" key="2">
    <source>
        <dbReference type="Pfam" id="PF16158"/>
    </source>
</evidence>
<gene>
    <name evidence="4" type="primary">LOC108681322</name>
</gene>
<dbReference type="SUPFAM" id="SSF46934">
    <property type="entry name" value="UBA-like"/>
    <property type="match status" value="1"/>
</dbReference>